<evidence type="ECO:0000313" key="2">
    <source>
        <dbReference type="EMBL" id="MDT7526974.1"/>
    </source>
</evidence>
<keyword evidence="1" id="KW-0812">Transmembrane</keyword>
<dbReference type="EMBL" id="JANFPJ010000066">
    <property type="protein sequence ID" value="MDT7526974.1"/>
    <property type="molecule type" value="Genomic_DNA"/>
</dbReference>
<feature type="transmembrane region" description="Helical" evidence="1">
    <location>
        <begin position="20"/>
        <end position="35"/>
    </location>
</feature>
<organism evidence="2 3">
    <name type="scientific">Pseudidiomarina fusca</name>
    <dbReference type="NCBI Taxonomy" id="2965078"/>
    <lineage>
        <taxon>Bacteria</taxon>
        <taxon>Pseudomonadati</taxon>
        <taxon>Pseudomonadota</taxon>
        <taxon>Gammaproteobacteria</taxon>
        <taxon>Alteromonadales</taxon>
        <taxon>Idiomarinaceae</taxon>
        <taxon>Pseudidiomarina</taxon>
    </lineage>
</organism>
<keyword evidence="1" id="KW-0472">Membrane</keyword>
<feature type="transmembrane region" description="Helical" evidence="1">
    <location>
        <begin position="207"/>
        <end position="227"/>
    </location>
</feature>
<keyword evidence="1" id="KW-1133">Transmembrane helix</keyword>
<dbReference type="RefSeq" id="WP_313933481.1">
    <property type="nucleotide sequence ID" value="NZ_JANFPJ010000066.1"/>
</dbReference>
<evidence type="ECO:0000256" key="1">
    <source>
        <dbReference type="SAM" id="Phobius"/>
    </source>
</evidence>
<name>A0ABU3KZQ0_9GAMM</name>
<protein>
    <submittedName>
        <fullName evidence="2">Uncharacterized protein</fullName>
    </submittedName>
</protein>
<reference evidence="2 3" key="1">
    <citation type="submission" date="2022-07" db="EMBL/GenBank/DDBJ databases">
        <title>Pseudidiomarina sp. nov, a marine bacterium isolated from Pacific Ocean.</title>
        <authorList>
            <person name="Wang Y."/>
        </authorList>
    </citation>
    <scope>NUCLEOTIDE SEQUENCE [LARGE SCALE GENOMIC DNA]</scope>
    <source>
        <strain evidence="2 3">GXY010</strain>
    </source>
</reference>
<keyword evidence="3" id="KW-1185">Reference proteome</keyword>
<comment type="caution">
    <text evidence="2">The sequence shown here is derived from an EMBL/GenBank/DDBJ whole genome shotgun (WGS) entry which is preliminary data.</text>
</comment>
<feature type="transmembrane region" description="Helical" evidence="1">
    <location>
        <begin position="41"/>
        <end position="59"/>
    </location>
</feature>
<sequence length="253" mass="28946">MSEFSKYFDEYSFNARVKPALFLVFPIFISLLVLFEPSRTWTGSTVTFLVAFGVIYFAANQMSAKGNALQDKLFKKWGGAPTTIMLRHTDNTIDSVTKSRYMDRLALLISNFDPTTPEYEQANPERADELYRSASNYLREHTRDTTIYPLIFKENVAYGFARNIRAFKSLGIFITVSSLLVSLVVIYPDATTLGSMSPRLVIQEISFPYLGLIAIHLSMLWVWIFLVTENWVKLRGFAYAKRLYSACEKITVI</sequence>
<dbReference type="Proteomes" id="UP001305027">
    <property type="component" value="Unassembled WGS sequence"/>
</dbReference>
<gene>
    <name evidence="2" type="ORF">NOG12_12950</name>
</gene>
<feature type="transmembrane region" description="Helical" evidence="1">
    <location>
        <begin position="170"/>
        <end position="187"/>
    </location>
</feature>
<evidence type="ECO:0000313" key="3">
    <source>
        <dbReference type="Proteomes" id="UP001305027"/>
    </source>
</evidence>
<proteinExistence type="predicted"/>
<accession>A0ABU3KZQ0</accession>